<dbReference type="AlphaFoldDB" id="A0A4Q9DTT8"/>
<dbReference type="InterPro" id="IPR052022">
    <property type="entry name" value="26kDa_periplasmic_antigen"/>
</dbReference>
<evidence type="ECO:0000313" key="1">
    <source>
        <dbReference type="EMBL" id="TBL79120.1"/>
    </source>
</evidence>
<dbReference type="InterPro" id="IPR007497">
    <property type="entry name" value="SIMPL/DUF541"/>
</dbReference>
<comment type="caution">
    <text evidence="1">The sequence shown here is derived from an EMBL/GenBank/DDBJ whole genome shotgun (WGS) entry which is preliminary data.</text>
</comment>
<reference evidence="1 2" key="1">
    <citation type="submission" date="2019-02" db="EMBL/GenBank/DDBJ databases">
        <title>Paenibacillus sp. nov., isolated from surface-sterilized tissue of Thalictrum simplex L.</title>
        <authorList>
            <person name="Tuo L."/>
        </authorList>
    </citation>
    <scope>NUCLEOTIDE SEQUENCE [LARGE SCALE GENOMIC DNA]</scope>
    <source>
        <strain evidence="1 2">N2SHLJ1</strain>
    </source>
</reference>
<dbReference type="Proteomes" id="UP000293142">
    <property type="component" value="Unassembled WGS sequence"/>
</dbReference>
<dbReference type="Gene3D" id="3.30.70.2970">
    <property type="entry name" value="Protein of unknown function (DUF541), domain 2"/>
    <property type="match status" value="1"/>
</dbReference>
<dbReference type="Pfam" id="PF04402">
    <property type="entry name" value="SIMPL"/>
    <property type="match status" value="1"/>
</dbReference>
<dbReference type="GO" id="GO:0006974">
    <property type="term" value="P:DNA damage response"/>
    <property type="evidence" value="ECO:0007669"/>
    <property type="project" value="TreeGrafter"/>
</dbReference>
<dbReference type="RefSeq" id="WP_131013756.1">
    <property type="nucleotide sequence ID" value="NZ_SIRE01000008.1"/>
</dbReference>
<accession>A0A4Q9DTT8</accession>
<protein>
    <submittedName>
        <fullName evidence="1">DUF541 domain-containing protein</fullName>
    </submittedName>
</protein>
<keyword evidence="2" id="KW-1185">Reference proteome</keyword>
<dbReference type="PANTHER" id="PTHR34387:SF1">
    <property type="entry name" value="PERIPLASMIC IMMUNOGENIC PROTEIN"/>
    <property type="match status" value="1"/>
</dbReference>
<dbReference type="EMBL" id="SIRE01000008">
    <property type="protein sequence ID" value="TBL79120.1"/>
    <property type="molecule type" value="Genomic_DNA"/>
</dbReference>
<dbReference type="PANTHER" id="PTHR34387">
    <property type="entry name" value="SLR1258 PROTEIN"/>
    <property type="match status" value="1"/>
</dbReference>
<organism evidence="1 2">
    <name type="scientific">Paenibacillus thalictri</name>
    <dbReference type="NCBI Taxonomy" id="2527873"/>
    <lineage>
        <taxon>Bacteria</taxon>
        <taxon>Bacillati</taxon>
        <taxon>Bacillota</taxon>
        <taxon>Bacilli</taxon>
        <taxon>Bacillales</taxon>
        <taxon>Paenibacillaceae</taxon>
        <taxon>Paenibacillus</taxon>
    </lineage>
</organism>
<dbReference type="Gene3D" id="3.30.110.170">
    <property type="entry name" value="Protein of unknown function (DUF541), domain 1"/>
    <property type="match status" value="1"/>
</dbReference>
<name>A0A4Q9DTT8_9BACL</name>
<gene>
    <name evidence="1" type="ORF">EYB31_12950</name>
</gene>
<sequence>MYYQPWTLYSSPASPIVPACHHTIEVTGEGVVPVAPQKAIITLGVVTENISLTAAQKENAGTVTNIIEALLSLSVPKEHIQTTQYSIDIQYNYEDGKQTFRDYKVTHLLQLTIDKIELTGFIVDTAVKNGANTVSNIQFTLDHPETAYNNALSLAIKNSQEKAATIANTLGVKIHPLPCLVQELSRANEQLPSPVSFAMKAVTPIQPGELRISAAIKANFTYS</sequence>
<evidence type="ECO:0000313" key="2">
    <source>
        <dbReference type="Proteomes" id="UP000293142"/>
    </source>
</evidence>
<proteinExistence type="predicted"/>
<dbReference type="OrthoDB" id="9785192at2"/>